<gene>
    <name evidence="2" type="ORF">VE01_03821</name>
</gene>
<dbReference type="EMBL" id="KV460218">
    <property type="protein sequence ID" value="OBT98130.1"/>
    <property type="molecule type" value="Genomic_DNA"/>
</dbReference>
<dbReference type="GO" id="GO:0003700">
    <property type="term" value="F:DNA-binding transcription factor activity"/>
    <property type="evidence" value="ECO:0007669"/>
    <property type="project" value="InterPro"/>
</dbReference>
<sequence length="295" mass="33389">MNKKITIPTALLDNVNRRREQLRQGQRAHRERKNRRVKDLEARVKELEATVLDLESQLRSARTLESSPHSLSGIVTNENVATTPLSTYIPPLDFAALGAIETSCSELPSLCLLGERDVSIPNYDVSMSLAETTEAQDAPTILATLPTESLALHQRLEYRTVQRTLEYILTYDLASLNRVFMFHVNDPSIRHSYMHPEASEANRLLSTVLLRGYFAFEWPPVIIPLAEEALTKQGSYMDARQVESYLTTFKEAYPLCLSLRADDFIASLSRLAVCFGWHGPYFTVQDVVECARRIS</sequence>
<dbReference type="GeneID" id="28837207"/>
<keyword evidence="1" id="KW-0175">Coiled coil</keyword>
<reference evidence="2 3" key="1">
    <citation type="submission" date="2016-03" db="EMBL/GenBank/DDBJ databases">
        <title>Comparative genomics of Pseudogymnoascus destructans, the fungus causing white-nose syndrome of bats.</title>
        <authorList>
            <person name="Palmer J.M."/>
            <person name="Drees K.P."/>
            <person name="Foster J.T."/>
            <person name="Lindner D.L."/>
        </authorList>
    </citation>
    <scope>NUCLEOTIDE SEQUENCE [LARGE SCALE GENOMIC DNA]</scope>
    <source>
        <strain evidence="2 3">UAMH 10579</strain>
    </source>
</reference>
<proteinExistence type="predicted"/>
<dbReference type="InterPro" id="IPR046347">
    <property type="entry name" value="bZIP_sf"/>
</dbReference>
<dbReference type="AlphaFoldDB" id="A0A1B8GQQ3"/>
<dbReference type="RefSeq" id="XP_018131863.1">
    <property type="nucleotide sequence ID" value="XM_018273303.2"/>
</dbReference>
<accession>A0A1B8GQQ3</accession>
<organism evidence="2 3">
    <name type="scientific">Pseudogymnoascus verrucosus</name>
    <dbReference type="NCBI Taxonomy" id="342668"/>
    <lineage>
        <taxon>Eukaryota</taxon>
        <taxon>Fungi</taxon>
        <taxon>Dikarya</taxon>
        <taxon>Ascomycota</taxon>
        <taxon>Pezizomycotina</taxon>
        <taxon>Leotiomycetes</taxon>
        <taxon>Thelebolales</taxon>
        <taxon>Thelebolaceae</taxon>
        <taxon>Pseudogymnoascus</taxon>
    </lineage>
</organism>
<protein>
    <recommendedName>
        <fullName evidence="4">BZIP domain-containing protein</fullName>
    </recommendedName>
</protein>
<dbReference type="Proteomes" id="UP000091956">
    <property type="component" value="Unassembled WGS sequence"/>
</dbReference>
<keyword evidence="3" id="KW-1185">Reference proteome</keyword>
<dbReference type="SUPFAM" id="SSF57959">
    <property type="entry name" value="Leucine zipper domain"/>
    <property type="match status" value="1"/>
</dbReference>
<reference evidence="3" key="2">
    <citation type="journal article" date="2018" name="Nat. Commun.">
        <title>Extreme sensitivity to ultraviolet light in the fungal pathogen causing white-nose syndrome of bats.</title>
        <authorList>
            <person name="Palmer J.M."/>
            <person name="Drees K.P."/>
            <person name="Foster J.T."/>
            <person name="Lindner D.L."/>
        </authorList>
    </citation>
    <scope>NUCLEOTIDE SEQUENCE [LARGE SCALE GENOMIC DNA]</scope>
    <source>
        <strain evidence="3">UAMH 10579</strain>
    </source>
</reference>
<dbReference type="Gene3D" id="1.20.5.170">
    <property type="match status" value="1"/>
</dbReference>
<dbReference type="CDD" id="cd14688">
    <property type="entry name" value="bZIP_YAP"/>
    <property type="match status" value="1"/>
</dbReference>
<evidence type="ECO:0000313" key="2">
    <source>
        <dbReference type="EMBL" id="OBT98130.1"/>
    </source>
</evidence>
<feature type="coiled-coil region" evidence="1">
    <location>
        <begin position="12"/>
        <end position="64"/>
    </location>
</feature>
<evidence type="ECO:0000313" key="3">
    <source>
        <dbReference type="Proteomes" id="UP000091956"/>
    </source>
</evidence>
<name>A0A1B8GQQ3_9PEZI</name>
<evidence type="ECO:0008006" key="4">
    <source>
        <dbReference type="Google" id="ProtNLM"/>
    </source>
</evidence>
<dbReference type="OrthoDB" id="2593073at2759"/>
<evidence type="ECO:0000256" key="1">
    <source>
        <dbReference type="SAM" id="Coils"/>
    </source>
</evidence>